<sequence>MIPPSVRFSFFPKIEIGFSFPSRILLAIQFMFMPLFFFFGRFYAISI</sequence>
<evidence type="ECO:0000313" key="2">
    <source>
        <dbReference type="EMBL" id="MBX72817.1"/>
    </source>
</evidence>
<protein>
    <submittedName>
        <fullName evidence="2">Uncharacterized protein</fullName>
    </submittedName>
</protein>
<keyword evidence="1" id="KW-0472">Membrane</keyword>
<name>A0A2P2R0T6_RHIMU</name>
<accession>A0A2P2R0T6</accession>
<reference evidence="2" key="1">
    <citation type="submission" date="2018-02" db="EMBL/GenBank/DDBJ databases">
        <title>Rhizophora mucronata_Transcriptome.</title>
        <authorList>
            <person name="Meera S.P."/>
            <person name="Sreeshan A."/>
            <person name="Augustine A."/>
        </authorList>
    </citation>
    <scope>NUCLEOTIDE SEQUENCE</scope>
    <source>
        <tissue evidence="2">Leaf</tissue>
    </source>
</reference>
<feature type="transmembrane region" description="Helical" evidence="1">
    <location>
        <begin position="20"/>
        <end position="44"/>
    </location>
</feature>
<proteinExistence type="predicted"/>
<keyword evidence="1" id="KW-0812">Transmembrane</keyword>
<organism evidence="2">
    <name type="scientific">Rhizophora mucronata</name>
    <name type="common">Asiatic mangrove</name>
    <dbReference type="NCBI Taxonomy" id="61149"/>
    <lineage>
        <taxon>Eukaryota</taxon>
        <taxon>Viridiplantae</taxon>
        <taxon>Streptophyta</taxon>
        <taxon>Embryophyta</taxon>
        <taxon>Tracheophyta</taxon>
        <taxon>Spermatophyta</taxon>
        <taxon>Magnoliopsida</taxon>
        <taxon>eudicotyledons</taxon>
        <taxon>Gunneridae</taxon>
        <taxon>Pentapetalae</taxon>
        <taxon>rosids</taxon>
        <taxon>fabids</taxon>
        <taxon>Malpighiales</taxon>
        <taxon>Rhizophoraceae</taxon>
        <taxon>Rhizophora</taxon>
    </lineage>
</organism>
<dbReference type="AlphaFoldDB" id="A0A2P2R0T6"/>
<dbReference type="EMBL" id="GGEC01092333">
    <property type="protein sequence ID" value="MBX72817.1"/>
    <property type="molecule type" value="Transcribed_RNA"/>
</dbReference>
<keyword evidence="1" id="KW-1133">Transmembrane helix</keyword>
<evidence type="ECO:0000256" key="1">
    <source>
        <dbReference type="SAM" id="Phobius"/>
    </source>
</evidence>